<feature type="region of interest" description="Disordered" evidence="3">
    <location>
        <begin position="1"/>
        <end position="156"/>
    </location>
</feature>
<comment type="subcellular location">
    <subcellularLocation>
        <location evidence="1">Nucleus</location>
    </subcellularLocation>
</comment>
<dbReference type="OrthoDB" id="185618at2759"/>
<keyword evidence="6" id="KW-1185">Reference proteome</keyword>
<evidence type="ECO:0000256" key="1">
    <source>
        <dbReference type="ARBA" id="ARBA00004123"/>
    </source>
</evidence>
<dbReference type="InterPro" id="IPR045255">
    <property type="entry name" value="RanBP1-like"/>
</dbReference>
<dbReference type="Pfam" id="PF00638">
    <property type="entry name" value="Ran_BP1"/>
    <property type="match status" value="1"/>
</dbReference>
<reference evidence="5" key="1">
    <citation type="submission" date="2021-01" db="UniProtKB">
        <authorList>
            <consortium name="EnsemblMetazoa"/>
        </authorList>
    </citation>
    <scope>IDENTIFICATION</scope>
</reference>
<evidence type="ECO:0000256" key="3">
    <source>
        <dbReference type="SAM" id="MobiDB-lite"/>
    </source>
</evidence>
<feature type="region of interest" description="Disordered" evidence="3">
    <location>
        <begin position="169"/>
        <end position="218"/>
    </location>
</feature>
<feature type="compositionally biased region" description="Basic and acidic residues" evidence="3">
    <location>
        <begin position="59"/>
        <end position="70"/>
    </location>
</feature>
<dbReference type="RefSeq" id="XP_066925506.1">
    <property type="nucleotide sequence ID" value="XM_067069405.1"/>
</dbReference>
<accession>A0A7M6DQ57</accession>
<dbReference type="GeneID" id="136812879"/>
<feature type="compositionally biased region" description="Low complexity" evidence="3">
    <location>
        <begin position="172"/>
        <end position="183"/>
    </location>
</feature>
<feature type="compositionally biased region" description="Low complexity" evidence="3">
    <location>
        <begin position="31"/>
        <end position="40"/>
    </location>
</feature>
<feature type="compositionally biased region" description="Basic and acidic residues" evidence="3">
    <location>
        <begin position="80"/>
        <end position="111"/>
    </location>
</feature>
<dbReference type="PROSITE" id="PS50196">
    <property type="entry name" value="RANBD1"/>
    <property type="match status" value="1"/>
</dbReference>
<feature type="compositionally biased region" description="Polar residues" evidence="3">
    <location>
        <begin position="147"/>
        <end position="156"/>
    </location>
</feature>
<dbReference type="SMART" id="SM00160">
    <property type="entry name" value="RanBD"/>
    <property type="match status" value="1"/>
</dbReference>
<feature type="compositionally biased region" description="Basic and acidic residues" evidence="3">
    <location>
        <begin position="1"/>
        <end position="10"/>
    </location>
</feature>
<dbReference type="SUPFAM" id="SSF50729">
    <property type="entry name" value="PH domain-like"/>
    <property type="match status" value="1"/>
</dbReference>
<feature type="compositionally biased region" description="Basic and acidic residues" evidence="3">
    <location>
        <begin position="137"/>
        <end position="146"/>
    </location>
</feature>
<dbReference type="CDD" id="cd13180">
    <property type="entry name" value="RanBD_RanBP3"/>
    <property type="match status" value="1"/>
</dbReference>
<dbReference type="InterPro" id="IPR000156">
    <property type="entry name" value="Ran_bind_dom"/>
</dbReference>
<feature type="compositionally biased region" description="Basic and acidic residues" evidence="3">
    <location>
        <begin position="365"/>
        <end position="386"/>
    </location>
</feature>
<protein>
    <recommendedName>
        <fullName evidence="4">RanBD1 domain-containing protein</fullName>
    </recommendedName>
</protein>
<feature type="region of interest" description="Disordered" evidence="3">
    <location>
        <begin position="365"/>
        <end position="407"/>
    </location>
</feature>
<sequence>MKMANEDKNDAPSSGRPFQLRPSILSGSGFGSSFSTGTVGEKPSKGFMLRPSALSSAADKLDTNKTDTRKRQLSGDNEDQDSKPEEDTKKQKVSAEKEEEEPVKKPEEPTKQESTLKLTEDIEKPTGIGSFGFATGTKDDKNDKSKNGLSSTNYFAQSIKPGEKLGFVFGASSTTSTTSSNTSFNALKSDSKSDSESGTDTTTPEETPTSESGFHPVSSREQLLENASEYEKTHNNRQHYEEVDKFTGEEGEQQILQIICKLHVFDKERKTWLERGRGTLRLNDKCEAEGCFQSRLVFRTQGVNIVQLNTKLFPEMCCERVKDKSIRISAMEPETKEVKVFLITASIKDALQTYTAIDRRLSALKRSQRENESQKQESFSAKKNDSSNEEESESENSNPRQEASASS</sequence>
<organism evidence="5 6">
    <name type="scientific">Clytia hemisphaerica</name>
    <dbReference type="NCBI Taxonomy" id="252671"/>
    <lineage>
        <taxon>Eukaryota</taxon>
        <taxon>Metazoa</taxon>
        <taxon>Cnidaria</taxon>
        <taxon>Hydrozoa</taxon>
        <taxon>Hydroidolina</taxon>
        <taxon>Leptothecata</taxon>
        <taxon>Obeliida</taxon>
        <taxon>Clytiidae</taxon>
        <taxon>Clytia</taxon>
    </lineage>
</organism>
<keyword evidence="2" id="KW-0539">Nucleus</keyword>
<proteinExistence type="predicted"/>
<dbReference type="EnsemblMetazoa" id="CLYHEMT021466.1">
    <property type="protein sequence ID" value="CLYHEMP021466.1"/>
    <property type="gene ID" value="CLYHEMG021466"/>
</dbReference>
<evidence type="ECO:0000259" key="4">
    <source>
        <dbReference type="PROSITE" id="PS50196"/>
    </source>
</evidence>
<dbReference type="GO" id="GO:0005634">
    <property type="term" value="C:nucleus"/>
    <property type="evidence" value="ECO:0007669"/>
    <property type="project" value="UniProtKB-SubCell"/>
</dbReference>
<evidence type="ECO:0000313" key="5">
    <source>
        <dbReference type="EnsemblMetazoa" id="CLYHEMP021466.1"/>
    </source>
</evidence>
<dbReference type="AlphaFoldDB" id="A0A7M6DQ57"/>
<evidence type="ECO:0000313" key="6">
    <source>
        <dbReference type="Proteomes" id="UP000594262"/>
    </source>
</evidence>
<dbReference type="InterPro" id="IPR011993">
    <property type="entry name" value="PH-like_dom_sf"/>
</dbReference>
<dbReference type="PANTHER" id="PTHR23138:SF142">
    <property type="entry name" value="RAN-BINDING PROTEIN 3B-RELATED"/>
    <property type="match status" value="1"/>
</dbReference>
<dbReference type="PANTHER" id="PTHR23138">
    <property type="entry name" value="RAN BINDING PROTEIN"/>
    <property type="match status" value="1"/>
</dbReference>
<dbReference type="Proteomes" id="UP000594262">
    <property type="component" value="Unplaced"/>
</dbReference>
<dbReference type="Gene3D" id="2.30.29.30">
    <property type="entry name" value="Pleckstrin-homology domain (PH domain)/Phosphotyrosine-binding domain (PTB)"/>
    <property type="match status" value="1"/>
</dbReference>
<dbReference type="GO" id="GO:0006611">
    <property type="term" value="P:protein export from nucleus"/>
    <property type="evidence" value="ECO:0007669"/>
    <property type="project" value="TreeGrafter"/>
</dbReference>
<feature type="domain" description="RanBD1" evidence="4">
    <location>
        <begin position="213"/>
        <end position="316"/>
    </location>
</feature>
<evidence type="ECO:0000256" key="2">
    <source>
        <dbReference type="ARBA" id="ARBA00023242"/>
    </source>
</evidence>
<name>A0A7M6DQ57_9CNID</name>
<feature type="compositionally biased region" description="Low complexity" evidence="3">
    <location>
        <begin position="196"/>
        <end position="213"/>
    </location>
</feature>